<keyword evidence="2" id="KW-1185">Reference proteome</keyword>
<protein>
    <submittedName>
        <fullName evidence="1">Uncharacterized protein</fullName>
    </submittedName>
</protein>
<name>A0ACB9ISE5_9ASTR</name>
<proteinExistence type="predicted"/>
<reference evidence="1 2" key="2">
    <citation type="journal article" date="2022" name="Mol. Ecol. Resour.">
        <title>The genomes of chicory, endive, great burdock and yacon provide insights into Asteraceae paleo-polyploidization history and plant inulin production.</title>
        <authorList>
            <person name="Fan W."/>
            <person name="Wang S."/>
            <person name="Wang H."/>
            <person name="Wang A."/>
            <person name="Jiang F."/>
            <person name="Liu H."/>
            <person name="Zhao H."/>
            <person name="Xu D."/>
            <person name="Zhang Y."/>
        </authorList>
    </citation>
    <scope>NUCLEOTIDE SEQUENCE [LARGE SCALE GENOMIC DNA]</scope>
    <source>
        <strain evidence="2">cv. Yunnan</strain>
        <tissue evidence="1">Leaves</tissue>
    </source>
</reference>
<accession>A0ACB9ISE5</accession>
<sequence>MHNHKYHQAFVAFAVINLGLATCAGILCAYIAPAAAGSGIPEVKAYLNGIDAHSILAPSTLFVKIFGSMLGVAGGFVVGKEGPMVHTGACIANLLGQGGSRKYHLTWKWLRYFKNDRDRRDLITCGAAAGVAAAFRAPVGGVLFALEEAASWWRSALLWRTFFTTAVVAVVLRSLIGFCKSGKCGLFGEGGLIMFDINSSIPDYNMVDLLAVTLIGAVGGILGSLYNYLVDKVVRTYNIINEKGPTIRVFLVIIISLLTSCCAYGLPWLTNCTPCPIGLEVECPTVGRSGSYKKFQCPPGHYNDLASLLLNTNEDTIRNLFGSSNANEFRITTLFIFFISMYALGIITYGIAIPSGLFIPVILAGASYGRLVDNFNKGVYDQIVKMKGLPFLQSRAEPYMGQLVASDVVSGPLISFSGVEKVGNIVDSLRLTSHNGFPVVDEPPFLDAPELCGVVLRSHLIVLLKGKMFTKDRQLTGTEMLQRYHAFDFAKAGLGRGPKLEDLDIKPEEMDMYVDLHPITNTSPYTVVETMSLAKVAVAFRELGLRHLCVVPKTPGRSPIVGILTRHDFMPEHVLGLYPGIDKHKYMDDTMTPIPTIHK</sequence>
<dbReference type="EMBL" id="CM042024">
    <property type="protein sequence ID" value="KAI3810431.1"/>
    <property type="molecule type" value="Genomic_DNA"/>
</dbReference>
<dbReference type="Proteomes" id="UP001056120">
    <property type="component" value="Linkage Group LG07"/>
</dbReference>
<evidence type="ECO:0000313" key="2">
    <source>
        <dbReference type="Proteomes" id="UP001056120"/>
    </source>
</evidence>
<organism evidence="1 2">
    <name type="scientific">Smallanthus sonchifolius</name>
    <dbReference type="NCBI Taxonomy" id="185202"/>
    <lineage>
        <taxon>Eukaryota</taxon>
        <taxon>Viridiplantae</taxon>
        <taxon>Streptophyta</taxon>
        <taxon>Embryophyta</taxon>
        <taxon>Tracheophyta</taxon>
        <taxon>Spermatophyta</taxon>
        <taxon>Magnoliopsida</taxon>
        <taxon>eudicotyledons</taxon>
        <taxon>Gunneridae</taxon>
        <taxon>Pentapetalae</taxon>
        <taxon>asterids</taxon>
        <taxon>campanulids</taxon>
        <taxon>Asterales</taxon>
        <taxon>Asteraceae</taxon>
        <taxon>Asteroideae</taxon>
        <taxon>Heliantheae alliance</taxon>
        <taxon>Millerieae</taxon>
        <taxon>Smallanthus</taxon>
    </lineage>
</organism>
<evidence type="ECO:0000313" key="1">
    <source>
        <dbReference type="EMBL" id="KAI3810431.1"/>
    </source>
</evidence>
<reference evidence="2" key="1">
    <citation type="journal article" date="2022" name="Mol. Ecol. Resour.">
        <title>The genomes of chicory, endive, great burdock and yacon provide insights into Asteraceae palaeo-polyploidization history and plant inulin production.</title>
        <authorList>
            <person name="Fan W."/>
            <person name="Wang S."/>
            <person name="Wang H."/>
            <person name="Wang A."/>
            <person name="Jiang F."/>
            <person name="Liu H."/>
            <person name="Zhao H."/>
            <person name="Xu D."/>
            <person name="Zhang Y."/>
        </authorList>
    </citation>
    <scope>NUCLEOTIDE SEQUENCE [LARGE SCALE GENOMIC DNA]</scope>
    <source>
        <strain evidence="2">cv. Yunnan</strain>
    </source>
</reference>
<gene>
    <name evidence="1" type="ORF">L1987_20043</name>
</gene>
<comment type="caution">
    <text evidence="1">The sequence shown here is derived from an EMBL/GenBank/DDBJ whole genome shotgun (WGS) entry which is preliminary data.</text>
</comment>